<dbReference type="Proteomes" id="UP000315095">
    <property type="component" value="Unassembled WGS sequence"/>
</dbReference>
<feature type="domain" description="2Fe-2S ferredoxin-type" evidence="9">
    <location>
        <begin position="232"/>
        <end position="317"/>
    </location>
</feature>
<comment type="cofactor">
    <cofactor evidence="1">
        <name>FMN</name>
        <dbReference type="ChEBI" id="CHEBI:58210"/>
    </cofactor>
</comment>
<evidence type="ECO:0000256" key="4">
    <source>
        <dbReference type="ARBA" id="ARBA00022714"/>
    </source>
</evidence>
<evidence type="ECO:0000313" key="11">
    <source>
        <dbReference type="Proteomes" id="UP000315095"/>
    </source>
</evidence>
<evidence type="ECO:0000259" key="9">
    <source>
        <dbReference type="PROSITE" id="PS51085"/>
    </source>
</evidence>
<dbReference type="InterPro" id="IPR054582">
    <property type="entry name" value="DmmA-like_N"/>
</dbReference>
<evidence type="ECO:0000256" key="6">
    <source>
        <dbReference type="ARBA" id="ARBA00023002"/>
    </source>
</evidence>
<keyword evidence="6" id="KW-0560">Oxidoreductase</keyword>
<dbReference type="InterPro" id="IPR006058">
    <property type="entry name" value="2Fe2S_fd_BS"/>
</dbReference>
<keyword evidence="2" id="KW-0285">Flavoprotein</keyword>
<proteinExistence type="predicted"/>
<dbReference type="InterPro" id="IPR039261">
    <property type="entry name" value="FNR_nucleotide-bd"/>
</dbReference>
<sequence length="317" mass="34636">MNPVTGYAATISSVDMVAPALRRFVLSCTKGTFPAISPGSHGIFAFGNEHRIWKNAYSIVNRSEDGKTLEIIVRRAEPSRGGSDFLYRHGKPGLNVSVISISNLFPIFRTGRRHLMISAGIGITPFLSYMTEMQKSGMDYALHHYTRPEETSAFKAILSPYDQSRIRVNEGRQNAVSSLSMLLEREPITSHLYVCGPDSFMEWVRQTAAEAGYVTAKVHSERFVSPAGGRVFEVRLARSGKTITVGTDETLLEALENAGIAAPCLCRGGACGMCRVAVIDGRPDHRDHVLTADERDGGNVILTCVSRSLSPTLTLDL</sequence>
<dbReference type="GO" id="GO:0046872">
    <property type="term" value="F:metal ion binding"/>
    <property type="evidence" value="ECO:0007669"/>
    <property type="project" value="UniProtKB-KW"/>
</dbReference>
<dbReference type="GO" id="GO:0051537">
    <property type="term" value="F:2 iron, 2 sulfur cluster binding"/>
    <property type="evidence" value="ECO:0007669"/>
    <property type="project" value="UniProtKB-KW"/>
</dbReference>
<dbReference type="Pfam" id="PF22290">
    <property type="entry name" value="DmmA-like_N"/>
    <property type="match status" value="1"/>
</dbReference>
<dbReference type="InterPro" id="IPR052353">
    <property type="entry name" value="Benzoxazolinone_Detox_Enz"/>
</dbReference>
<organism evidence="10 11">
    <name type="scientific">Komagataeibacter diospyri</name>
    <dbReference type="NCBI Taxonomy" id="1932662"/>
    <lineage>
        <taxon>Bacteria</taxon>
        <taxon>Pseudomonadati</taxon>
        <taxon>Pseudomonadota</taxon>
        <taxon>Alphaproteobacteria</taxon>
        <taxon>Acetobacterales</taxon>
        <taxon>Acetobacteraceae</taxon>
        <taxon>Komagataeibacter</taxon>
    </lineage>
</organism>
<dbReference type="InterPro" id="IPR017938">
    <property type="entry name" value="Riboflavin_synthase-like_b-brl"/>
</dbReference>
<dbReference type="GO" id="GO:0032259">
    <property type="term" value="P:methylation"/>
    <property type="evidence" value="ECO:0007669"/>
    <property type="project" value="UniProtKB-KW"/>
</dbReference>
<keyword evidence="3" id="KW-0288">FMN</keyword>
<dbReference type="InterPro" id="IPR001041">
    <property type="entry name" value="2Fe-2S_ferredoxin-type"/>
</dbReference>
<dbReference type="AlphaFoldDB" id="A0A4P5NXE0"/>
<dbReference type="EMBL" id="BDLU01000024">
    <property type="protein sequence ID" value="GCE82566.1"/>
    <property type="molecule type" value="Genomic_DNA"/>
</dbReference>
<keyword evidence="10" id="KW-0808">Transferase</keyword>
<evidence type="ECO:0000313" key="10">
    <source>
        <dbReference type="EMBL" id="GCE82566.1"/>
    </source>
</evidence>
<evidence type="ECO:0000256" key="3">
    <source>
        <dbReference type="ARBA" id="ARBA00022643"/>
    </source>
</evidence>
<dbReference type="Gene3D" id="3.10.20.30">
    <property type="match status" value="1"/>
</dbReference>
<keyword evidence="4" id="KW-0001">2Fe-2S</keyword>
<dbReference type="PANTHER" id="PTHR30212">
    <property type="entry name" value="PROTEIN YIIM"/>
    <property type="match status" value="1"/>
</dbReference>
<dbReference type="OrthoDB" id="9792185at2"/>
<name>A0A4P5NXE0_9PROT</name>
<dbReference type="Gene3D" id="3.40.50.80">
    <property type="entry name" value="Nucleotide-binding domain of ferredoxin-NADP reductase (FNR) module"/>
    <property type="match status" value="1"/>
</dbReference>
<dbReference type="PROSITE" id="PS51085">
    <property type="entry name" value="2FE2S_FER_2"/>
    <property type="match status" value="1"/>
</dbReference>
<protein>
    <submittedName>
        <fullName evidence="10">Vanillate O-demethylase</fullName>
    </submittedName>
</protein>
<dbReference type="Gene3D" id="2.40.30.10">
    <property type="entry name" value="Translation factors"/>
    <property type="match status" value="1"/>
</dbReference>
<dbReference type="SUPFAM" id="SSF52343">
    <property type="entry name" value="Ferredoxin reductase-like, C-terminal NADP-linked domain"/>
    <property type="match status" value="1"/>
</dbReference>
<dbReference type="SUPFAM" id="SSF54292">
    <property type="entry name" value="2Fe-2S ferredoxin-like"/>
    <property type="match status" value="1"/>
</dbReference>
<dbReference type="GO" id="GO:0016491">
    <property type="term" value="F:oxidoreductase activity"/>
    <property type="evidence" value="ECO:0007669"/>
    <property type="project" value="UniProtKB-KW"/>
</dbReference>
<keyword evidence="5" id="KW-0479">Metal-binding</keyword>
<dbReference type="PANTHER" id="PTHR30212:SF2">
    <property type="entry name" value="PROTEIN YIIM"/>
    <property type="match status" value="1"/>
</dbReference>
<dbReference type="GO" id="GO:0008168">
    <property type="term" value="F:methyltransferase activity"/>
    <property type="evidence" value="ECO:0007669"/>
    <property type="project" value="UniProtKB-KW"/>
</dbReference>
<dbReference type="SUPFAM" id="SSF63380">
    <property type="entry name" value="Riboflavin synthase domain-like"/>
    <property type="match status" value="1"/>
</dbReference>
<comment type="caution">
    <text evidence="10">The sequence shown here is derived from an EMBL/GenBank/DDBJ whole genome shotgun (WGS) entry which is preliminary data.</text>
</comment>
<evidence type="ECO:0000256" key="5">
    <source>
        <dbReference type="ARBA" id="ARBA00022723"/>
    </source>
</evidence>
<dbReference type="PRINTS" id="PR00409">
    <property type="entry name" value="PHDIOXRDTASE"/>
</dbReference>
<keyword evidence="8" id="KW-0411">Iron-sulfur</keyword>
<reference evidence="11" key="1">
    <citation type="submission" date="2017-01" db="EMBL/GenBank/DDBJ databases">
        <title>Komagataeibacter sp. MSKU9 whole genome sequencing project.</title>
        <authorList>
            <person name="Matsutani M."/>
            <person name="Naloka K."/>
            <person name="Theeragool G."/>
            <person name="Yakushi T."/>
            <person name="Matsushita K."/>
        </authorList>
    </citation>
    <scope>NUCLEOTIDE SEQUENCE [LARGE SCALE GENOMIC DNA]</scope>
    <source>
        <strain evidence="11">MSKU9</strain>
    </source>
</reference>
<evidence type="ECO:0000256" key="7">
    <source>
        <dbReference type="ARBA" id="ARBA00023004"/>
    </source>
</evidence>
<keyword evidence="10" id="KW-0489">Methyltransferase</keyword>
<gene>
    <name evidence="10" type="primary">vanB</name>
    <name evidence="10" type="ORF">MSKU9_0707</name>
</gene>
<dbReference type="InterPro" id="IPR036010">
    <property type="entry name" value="2Fe-2S_ferredoxin-like_sf"/>
</dbReference>
<dbReference type="Pfam" id="PF00111">
    <property type="entry name" value="Fer2"/>
    <property type="match status" value="1"/>
</dbReference>
<dbReference type="InterPro" id="IPR012675">
    <property type="entry name" value="Beta-grasp_dom_sf"/>
</dbReference>
<accession>A0A4P5NXE0</accession>
<dbReference type="RefSeq" id="WP_141259966.1">
    <property type="nucleotide sequence ID" value="NZ_BDLU01000024.1"/>
</dbReference>
<keyword evidence="7" id="KW-0408">Iron</keyword>
<evidence type="ECO:0000256" key="2">
    <source>
        <dbReference type="ARBA" id="ARBA00022630"/>
    </source>
</evidence>
<evidence type="ECO:0000256" key="1">
    <source>
        <dbReference type="ARBA" id="ARBA00001917"/>
    </source>
</evidence>
<evidence type="ECO:0000256" key="8">
    <source>
        <dbReference type="ARBA" id="ARBA00023014"/>
    </source>
</evidence>
<dbReference type="PROSITE" id="PS00197">
    <property type="entry name" value="2FE2S_FER_1"/>
    <property type="match status" value="1"/>
</dbReference>
<dbReference type="CDD" id="cd00207">
    <property type="entry name" value="fer2"/>
    <property type="match status" value="1"/>
</dbReference>
<dbReference type="CDD" id="cd06185">
    <property type="entry name" value="PDR_like"/>
    <property type="match status" value="1"/>
</dbReference>
<keyword evidence="11" id="KW-1185">Reference proteome</keyword>